<comment type="subcellular location">
    <subcellularLocation>
        <location evidence="1">Cell membrane</location>
        <topology evidence="1">Multi-pass membrane protein</topology>
    </subcellularLocation>
</comment>
<keyword evidence="3" id="KW-1003">Cell membrane</keyword>
<gene>
    <name evidence="9" type="ORF">S01H4_02965</name>
</gene>
<feature type="non-terminal residue" evidence="9">
    <location>
        <position position="1"/>
    </location>
</feature>
<dbReference type="CDD" id="cd06261">
    <property type="entry name" value="TM_PBP2"/>
    <property type="match status" value="1"/>
</dbReference>
<evidence type="ECO:0000256" key="6">
    <source>
        <dbReference type="ARBA" id="ARBA00023136"/>
    </source>
</evidence>
<dbReference type="PANTHER" id="PTHR43163">
    <property type="entry name" value="DIPEPTIDE TRANSPORT SYSTEM PERMEASE PROTEIN DPPB-RELATED"/>
    <property type="match status" value="1"/>
</dbReference>
<evidence type="ECO:0000259" key="8">
    <source>
        <dbReference type="PROSITE" id="PS50928"/>
    </source>
</evidence>
<dbReference type="EMBL" id="BART01000688">
    <property type="protein sequence ID" value="GAG74298.1"/>
    <property type="molecule type" value="Genomic_DNA"/>
</dbReference>
<organism evidence="9">
    <name type="scientific">marine sediment metagenome</name>
    <dbReference type="NCBI Taxonomy" id="412755"/>
    <lineage>
        <taxon>unclassified sequences</taxon>
        <taxon>metagenomes</taxon>
        <taxon>ecological metagenomes</taxon>
    </lineage>
</organism>
<reference evidence="9" key="1">
    <citation type="journal article" date="2014" name="Front. Microbiol.">
        <title>High frequency of phylogenetically diverse reductive dehalogenase-homologous genes in deep subseafloor sedimentary metagenomes.</title>
        <authorList>
            <person name="Kawai M."/>
            <person name="Futagami T."/>
            <person name="Toyoda A."/>
            <person name="Takaki Y."/>
            <person name="Nishi S."/>
            <person name="Hori S."/>
            <person name="Arai W."/>
            <person name="Tsubouchi T."/>
            <person name="Morono Y."/>
            <person name="Uchiyama I."/>
            <person name="Ito T."/>
            <person name="Fujiyama A."/>
            <person name="Inagaki F."/>
            <person name="Takami H."/>
        </authorList>
    </citation>
    <scope>NUCLEOTIDE SEQUENCE</scope>
    <source>
        <strain evidence="9">Expedition CK06-06</strain>
    </source>
</reference>
<keyword evidence="2" id="KW-0813">Transport</keyword>
<accession>X1APT5</accession>
<dbReference type="AlphaFoldDB" id="X1APT5"/>
<comment type="caution">
    <text evidence="9">The sequence shown here is derived from an EMBL/GenBank/DDBJ whole genome shotgun (WGS) entry which is preliminary data.</text>
</comment>
<dbReference type="InterPro" id="IPR035906">
    <property type="entry name" value="MetI-like_sf"/>
</dbReference>
<dbReference type="InterPro" id="IPR000515">
    <property type="entry name" value="MetI-like"/>
</dbReference>
<feature type="transmembrane region" description="Helical" evidence="7">
    <location>
        <begin position="96"/>
        <end position="114"/>
    </location>
</feature>
<keyword evidence="4 7" id="KW-0812">Transmembrane</keyword>
<feature type="domain" description="ABC transmembrane type-1" evidence="8">
    <location>
        <begin position="1"/>
        <end position="114"/>
    </location>
</feature>
<dbReference type="PANTHER" id="PTHR43163:SF6">
    <property type="entry name" value="DIPEPTIDE TRANSPORT SYSTEM PERMEASE PROTEIN DPPB-RELATED"/>
    <property type="match status" value="1"/>
</dbReference>
<feature type="transmembrane region" description="Helical" evidence="7">
    <location>
        <begin position="53"/>
        <end position="75"/>
    </location>
</feature>
<evidence type="ECO:0000256" key="4">
    <source>
        <dbReference type="ARBA" id="ARBA00022692"/>
    </source>
</evidence>
<evidence type="ECO:0000256" key="3">
    <source>
        <dbReference type="ARBA" id="ARBA00022475"/>
    </source>
</evidence>
<dbReference type="GO" id="GO:0005886">
    <property type="term" value="C:plasma membrane"/>
    <property type="evidence" value="ECO:0007669"/>
    <property type="project" value="UniProtKB-SubCell"/>
</dbReference>
<sequence>SCGIWMLASITRLTRASLLDVLKKDYITTARSKGIRESLVILKHALMNSLLPLITYLGICVNILLGSAVLAEIVFTRPGVGRLIVESIRAGDFQMVQSLMMLYSATVVIVNLLVDLTYSLVDPRVVHK</sequence>
<proteinExistence type="predicted"/>
<evidence type="ECO:0000313" key="9">
    <source>
        <dbReference type="EMBL" id="GAG74298.1"/>
    </source>
</evidence>
<dbReference type="SUPFAM" id="SSF161098">
    <property type="entry name" value="MetI-like"/>
    <property type="match status" value="1"/>
</dbReference>
<dbReference type="Pfam" id="PF00528">
    <property type="entry name" value="BPD_transp_1"/>
    <property type="match status" value="1"/>
</dbReference>
<evidence type="ECO:0000256" key="5">
    <source>
        <dbReference type="ARBA" id="ARBA00022989"/>
    </source>
</evidence>
<protein>
    <recommendedName>
        <fullName evidence="8">ABC transmembrane type-1 domain-containing protein</fullName>
    </recommendedName>
</protein>
<dbReference type="GO" id="GO:0055085">
    <property type="term" value="P:transmembrane transport"/>
    <property type="evidence" value="ECO:0007669"/>
    <property type="project" value="InterPro"/>
</dbReference>
<name>X1APT5_9ZZZZ</name>
<dbReference type="PROSITE" id="PS50928">
    <property type="entry name" value="ABC_TM1"/>
    <property type="match status" value="1"/>
</dbReference>
<evidence type="ECO:0000256" key="1">
    <source>
        <dbReference type="ARBA" id="ARBA00004651"/>
    </source>
</evidence>
<evidence type="ECO:0000256" key="7">
    <source>
        <dbReference type="SAM" id="Phobius"/>
    </source>
</evidence>
<dbReference type="Gene3D" id="1.10.3720.10">
    <property type="entry name" value="MetI-like"/>
    <property type="match status" value="1"/>
</dbReference>
<keyword evidence="6 7" id="KW-0472">Membrane</keyword>
<evidence type="ECO:0000256" key="2">
    <source>
        <dbReference type="ARBA" id="ARBA00022448"/>
    </source>
</evidence>
<keyword evidence="5 7" id="KW-1133">Transmembrane helix</keyword>